<dbReference type="GO" id="GO:0016491">
    <property type="term" value="F:oxidoreductase activity"/>
    <property type="evidence" value="ECO:0007669"/>
    <property type="project" value="UniProtKB-KW"/>
</dbReference>
<dbReference type="InterPro" id="IPR036291">
    <property type="entry name" value="NAD(P)-bd_dom_sf"/>
</dbReference>
<dbReference type="InterPro" id="IPR055170">
    <property type="entry name" value="GFO_IDH_MocA-like_dom"/>
</dbReference>
<gene>
    <name evidence="5" type="ORF">INP52_07980</name>
</gene>
<organism evidence="5 6">
    <name type="scientific">Thermophilibacter immobilis</name>
    <dbReference type="NCBI Taxonomy" id="2779519"/>
    <lineage>
        <taxon>Bacteria</taxon>
        <taxon>Bacillati</taxon>
        <taxon>Actinomycetota</taxon>
        <taxon>Coriobacteriia</taxon>
        <taxon>Coriobacteriales</taxon>
        <taxon>Atopobiaceae</taxon>
        <taxon>Thermophilibacter</taxon>
    </lineage>
</organism>
<dbReference type="Pfam" id="PF01408">
    <property type="entry name" value="GFO_IDH_MocA"/>
    <property type="match status" value="1"/>
</dbReference>
<dbReference type="AlphaFoldDB" id="A0A7S7M8D5"/>
<protein>
    <submittedName>
        <fullName evidence="5">Gfo/Idh/MocA family oxidoreductase</fullName>
    </submittedName>
</protein>
<evidence type="ECO:0000313" key="6">
    <source>
        <dbReference type="Proteomes" id="UP000593735"/>
    </source>
</evidence>
<keyword evidence="2" id="KW-0560">Oxidoreductase</keyword>
<accession>A0A7S7M8D5</accession>
<name>A0A7S7M8D5_9ACTN</name>
<reference evidence="5 6" key="1">
    <citation type="submission" date="2020-10" db="EMBL/GenBank/DDBJ databases">
        <title>Olsenella immobilis sp.nov., isolated from the mud in a fermentation cellar used for the production of Chinese strong-flavoured liquor.</title>
        <authorList>
            <person name="Lu L."/>
        </authorList>
    </citation>
    <scope>NUCLEOTIDE SEQUENCE [LARGE SCALE GENOMIC DNA]</scope>
    <source>
        <strain evidence="5 6">LZLJ-2</strain>
    </source>
</reference>
<dbReference type="InterPro" id="IPR000683">
    <property type="entry name" value="Gfo/Idh/MocA-like_OxRdtase_N"/>
</dbReference>
<evidence type="ECO:0000256" key="1">
    <source>
        <dbReference type="ARBA" id="ARBA00010928"/>
    </source>
</evidence>
<dbReference type="Gene3D" id="3.40.50.720">
    <property type="entry name" value="NAD(P)-binding Rossmann-like Domain"/>
    <property type="match status" value="1"/>
</dbReference>
<comment type="similarity">
    <text evidence="1">Belongs to the Gfo/Idh/MocA family.</text>
</comment>
<dbReference type="Gene3D" id="3.30.360.10">
    <property type="entry name" value="Dihydrodipicolinate Reductase, domain 2"/>
    <property type="match status" value="1"/>
</dbReference>
<evidence type="ECO:0000259" key="4">
    <source>
        <dbReference type="Pfam" id="PF22725"/>
    </source>
</evidence>
<proteinExistence type="inferred from homology"/>
<dbReference type="SUPFAM" id="SSF55347">
    <property type="entry name" value="Glyceraldehyde-3-phosphate dehydrogenase-like, C-terminal domain"/>
    <property type="match status" value="1"/>
</dbReference>
<sequence>MRWGIMGLGHIAREFAEALASKQGIYAVASRDLAKSCAFKDEYGAVKAYGSYEEMLRDHSVEAVYVATVNSRHFADVRACLEHGKHVLCEKAIWGDYDELLELQDLARKGGLVLAEAMTIFHMPLFKKIANMIENDNLGTIKMVKADLGSLKEDDPANRFFSRELGGGAMLDIGTYALSFLRYFLRGSFDEIRCVTQAYQTGVDEMWAISLHTSEDMIGCANLAFRAKLPKRAIVAGDKAYVTVDNYVRAEEATLVYPDGTSSYIACGKTSDALAYEIEDFERAVSGDLAATCFDMSLDVVKTMDGLLRKRGYKS</sequence>
<feature type="domain" description="Gfo/Idh/MocA-like oxidoreductase N-terminal" evidence="3">
    <location>
        <begin position="1"/>
        <end position="115"/>
    </location>
</feature>
<evidence type="ECO:0000256" key="2">
    <source>
        <dbReference type="ARBA" id="ARBA00023002"/>
    </source>
</evidence>
<dbReference type="PANTHER" id="PTHR22604">
    <property type="entry name" value="OXIDOREDUCTASES"/>
    <property type="match status" value="1"/>
</dbReference>
<dbReference type="EMBL" id="CP063767">
    <property type="protein sequence ID" value="QOY60337.1"/>
    <property type="molecule type" value="Genomic_DNA"/>
</dbReference>
<dbReference type="RefSeq" id="WP_194370684.1">
    <property type="nucleotide sequence ID" value="NZ_CP063767.1"/>
</dbReference>
<dbReference type="Pfam" id="PF22725">
    <property type="entry name" value="GFO_IDH_MocA_C3"/>
    <property type="match status" value="1"/>
</dbReference>
<dbReference type="GO" id="GO:0000166">
    <property type="term" value="F:nucleotide binding"/>
    <property type="evidence" value="ECO:0007669"/>
    <property type="project" value="InterPro"/>
</dbReference>
<dbReference type="Proteomes" id="UP000593735">
    <property type="component" value="Chromosome"/>
</dbReference>
<evidence type="ECO:0000259" key="3">
    <source>
        <dbReference type="Pfam" id="PF01408"/>
    </source>
</evidence>
<feature type="domain" description="GFO/IDH/MocA-like oxidoreductase" evidence="4">
    <location>
        <begin position="126"/>
        <end position="241"/>
    </location>
</feature>
<dbReference type="KEGG" id="tio:INP52_07980"/>
<dbReference type="InterPro" id="IPR050984">
    <property type="entry name" value="Gfo/Idh/MocA_domain"/>
</dbReference>
<evidence type="ECO:0000313" key="5">
    <source>
        <dbReference type="EMBL" id="QOY60337.1"/>
    </source>
</evidence>
<dbReference type="PANTHER" id="PTHR22604:SF105">
    <property type="entry name" value="TRANS-1,2-DIHYDROBENZENE-1,2-DIOL DEHYDROGENASE"/>
    <property type="match status" value="1"/>
</dbReference>
<dbReference type="SUPFAM" id="SSF51735">
    <property type="entry name" value="NAD(P)-binding Rossmann-fold domains"/>
    <property type="match status" value="1"/>
</dbReference>
<keyword evidence="6" id="KW-1185">Reference proteome</keyword>